<reference evidence="3" key="1">
    <citation type="submission" date="2022-11" db="UniProtKB">
        <authorList>
            <consortium name="WormBaseParasite"/>
        </authorList>
    </citation>
    <scope>IDENTIFICATION</scope>
</reference>
<evidence type="ECO:0000313" key="3">
    <source>
        <dbReference type="WBParaSite" id="Minc3s00989g19628"/>
    </source>
</evidence>
<evidence type="ECO:0000313" key="2">
    <source>
        <dbReference type="Proteomes" id="UP000887563"/>
    </source>
</evidence>
<name>A0A914LZN5_MELIC</name>
<sequence length="107" mass="11626">MFSFKGLSSFHFIFLSLLILLQNSSTVFSQLGCDYGSMYGGGMSGYGQAGQILYFLKISPIIPIIVMEMPDTVLVIMDTGVAMVLQAVMEEVTAQGVMAKLLCRLSI</sequence>
<protein>
    <submittedName>
        <fullName evidence="3">Uncharacterized protein</fullName>
    </submittedName>
</protein>
<evidence type="ECO:0000256" key="1">
    <source>
        <dbReference type="SAM" id="SignalP"/>
    </source>
</evidence>
<feature type="signal peptide" evidence="1">
    <location>
        <begin position="1"/>
        <end position="29"/>
    </location>
</feature>
<feature type="chain" id="PRO_5037159042" evidence="1">
    <location>
        <begin position="30"/>
        <end position="107"/>
    </location>
</feature>
<proteinExistence type="predicted"/>
<organism evidence="2 3">
    <name type="scientific">Meloidogyne incognita</name>
    <name type="common">Southern root-knot nematode worm</name>
    <name type="synonym">Oxyuris incognita</name>
    <dbReference type="NCBI Taxonomy" id="6306"/>
    <lineage>
        <taxon>Eukaryota</taxon>
        <taxon>Metazoa</taxon>
        <taxon>Ecdysozoa</taxon>
        <taxon>Nematoda</taxon>
        <taxon>Chromadorea</taxon>
        <taxon>Rhabditida</taxon>
        <taxon>Tylenchina</taxon>
        <taxon>Tylenchomorpha</taxon>
        <taxon>Tylenchoidea</taxon>
        <taxon>Meloidogynidae</taxon>
        <taxon>Meloidogyninae</taxon>
        <taxon>Meloidogyne</taxon>
        <taxon>Meloidogyne incognita group</taxon>
    </lineage>
</organism>
<keyword evidence="1" id="KW-0732">Signal</keyword>
<dbReference type="AlphaFoldDB" id="A0A914LZN5"/>
<keyword evidence="2" id="KW-1185">Reference proteome</keyword>
<dbReference type="Proteomes" id="UP000887563">
    <property type="component" value="Unplaced"/>
</dbReference>
<accession>A0A914LZN5</accession>
<dbReference type="WBParaSite" id="Minc3s00989g19628">
    <property type="protein sequence ID" value="Minc3s00989g19628"/>
    <property type="gene ID" value="Minc3s00989g19628"/>
</dbReference>